<protein>
    <submittedName>
        <fullName evidence="1">Uncharacterized protein</fullName>
    </submittedName>
</protein>
<reference evidence="1" key="1">
    <citation type="submission" date="2021-01" db="EMBL/GenBank/DDBJ databases">
        <title>A chromosome-scale assembly of European eel, Anguilla anguilla.</title>
        <authorList>
            <person name="Henkel C."/>
            <person name="Jong-Raadsen S.A."/>
            <person name="Dufour S."/>
            <person name="Weltzien F.-A."/>
            <person name="Palstra A.P."/>
            <person name="Pelster B."/>
            <person name="Spaink H.P."/>
            <person name="Van Den Thillart G.E."/>
            <person name="Jansen H."/>
            <person name="Zahm M."/>
            <person name="Klopp C."/>
            <person name="Cedric C."/>
            <person name="Louis A."/>
            <person name="Berthelot C."/>
            <person name="Parey E."/>
            <person name="Roest Crollius H."/>
            <person name="Montfort J."/>
            <person name="Robinson-Rechavi M."/>
            <person name="Bucao C."/>
            <person name="Bouchez O."/>
            <person name="Gislard M."/>
            <person name="Lluch J."/>
            <person name="Milhes M."/>
            <person name="Lampietro C."/>
            <person name="Lopez Roques C."/>
            <person name="Donnadieu C."/>
            <person name="Braasch I."/>
            <person name="Desvignes T."/>
            <person name="Postlethwait J."/>
            <person name="Bobe J."/>
            <person name="Guiguen Y."/>
            <person name="Dirks R."/>
        </authorList>
    </citation>
    <scope>NUCLEOTIDE SEQUENCE</scope>
    <source>
        <strain evidence="1">Tag_6206</strain>
        <tissue evidence="1">Liver</tissue>
    </source>
</reference>
<evidence type="ECO:0000313" key="1">
    <source>
        <dbReference type="EMBL" id="KAG5836558.1"/>
    </source>
</evidence>
<dbReference type="EMBL" id="JAFIRN010000014">
    <property type="protein sequence ID" value="KAG5836558.1"/>
    <property type="molecule type" value="Genomic_DNA"/>
</dbReference>
<name>A0A9D3M172_ANGAN</name>
<keyword evidence="2" id="KW-1185">Reference proteome</keyword>
<accession>A0A9D3M172</accession>
<gene>
    <name evidence="1" type="ORF">ANANG_G00256600</name>
</gene>
<organism evidence="1 2">
    <name type="scientific">Anguilla anguilla</name>
    <name type="common">European freshwater eel</name>
    <name type="synonym">Muraena anguilla</name>
    <dbReference type="NCBI Taxonomy" id="7936"/>
    <lineage>
        <taxon>Eukaryota</taxon>
        <taxon>Metazoa</taxon>
        <taxon>Chordata</taxon>
        <taxon>Craniata</taxon>
        <taxon>Vertebrata</taxon>
        <taxon>Euteleostomi</taxon>
        <taxon>Actinopterygii</taxon>
        <taxon>Neopterygii</taxon>
        <taxon>Teleostei</taxon>
        <taxon>Anguilliformes</taxon>
        <taxon>Anguillidae</taxon>
        <taxon>Anguilla</taxon>
    </lineage>
</organism>
<dbReference type="Proteomes" id="UP001044222">
    <property type="component" value="Chromosome 14"/>
</dbReference>
<dbReference type="AlphaFoldDB" id="A0A9D3M172"/>
<sequence>MAGSAGHRPDYLHLDCQRGNSQLDIALAQSHVAPKDLRPYSAPLMFAPALQNRYLDRTPLSAQTASAPEVLAAVRVACEE</sequence>
<comment type="caution">
    <text evidence="1">The sequence shown here is derived from an EMBL/GenBank/DDBJ whole genome shotgun (WGS) entry which is preliminary data.</text>
</comment>
<proteinExistence type="predicted"/>
<evidence type="ECO:0000313" key="2">
    <source>
        <dbReference type="Proteomes" id="UP001044222"/>
    </source>
</evidence>